<gene>
    <name evidence="2" type="ORF">DI626_01820</name>
</gene>
<sequence>MTFMKRVIVVVLAVSLSLPFFVPSTPAWAQQCCGTCPPHVTSCSESCACTSEKQKKKTIEHLKQEFINHREWLVKEVFEKHLLPALMLFTEQMSAMAMHQVVAIGALLDAKHQLETQRLFQELTARAHKDYHPSEGVCTFGTVTRSLAASERNTELSTAAFSSRLIQRELLSADTLAGNGQMSDMASRIAQFRKLYCSKVSNGNGLSKLCPDESKDPSRMDYDVNYTAVMETPLTLKLDFTSEGDTDHKDNKHVQTLSADEEDVFALSANLFAHRVSPIMAQTFLTDKDGNVNVNGAYHYMNIRSIAAKRSVARNSFAAIAGMKSQGEKEVKPYLHALLKEMGVADEKELTAFLGDRPSYYAQMELMTKKIYQNPMFYTDLYDKPANIDRKAVSMQAIELMQRRDIYRSALRSEAILAVMLETALIEAQDKAVNELNRPYTDLPIKLPD</sequence>
<dbReference type="EMBL" id="QFNK01000018">
    <property type="protein sequence ID" value="PZO88415.1"/>
    <property type="molecule type" value="Genomic_DNA"/>
</dbReference>
<evidence type="ECO:0000313" key="3">
    <source>
        <dbReference type="Proteomes" id="UP000249557"/>
    </source>
</evidence>
<organism evidence="2 3">
    <name type="scientific">Micavibrio aeruginosavorus</name>
    <dbReference type="NCBI Taxonomy" id="349221"/>
    <lineage>
        <taxon>Bacteria</taxon>
        <taxon>Pseudomonadati</taxon>
        <taxon>Bdellovibrionota</taxon>
        <taxon>Bdellovibrionia</taxon>
        <taxon>Bdellovibrionales</taxon>
        <taxon>Pseudobdellovibrionaceae</taxon>
        <taxon>Micavibrio</taxon>
    </lineage>
</organism>
<evidence type="ECO:0000313" key="2">
    <source>
        <dbReference type="EMBL" id="PZO88415.1"/>
    </source>
</evidence>
<feature type="signal peptide" evidence="1">
    <location>
        <begin position="1"/>
        <end position="29"/>
    </location>
</feature>
<accession>A0A2W5BZD5</accession>
<protein>
    <submittedName>
        <fullName evidence="2">Uncharacterized protein</fullName>
    </submittedName>
</protein>
<comment type="caution">
    <text evidence="2">The sequence shown here is derived from an EMBL/GenBank/DDBJ whole genome shotgun (WGS) entry which is preliminary data.</text>
</comment>
<name>A0A2W5BZD5_9BACT</name>
<evidence type="ECO:0000256" key="1">
    <source>
        <dbReference type="SAM" id="SignalP"/>
    </source>
</evidence>
<reference evidence="2 3" key="1">
    <citation type="submission" date="2017-08" db="EMBL/GenBank/DDBJ databases">
        <title>Infants hospitalized years apart are colonized by the same room-sourced microbial strains.</title>
        <authorList>
            <person name="Brooks B."/>
            <person name="Olm M.R."/>
            <person name="Firek B.A."/>
            <person name="Baker R."/>
            <person name="Thomas B.C."/>
            <person name="Morowitz M.J."/>
            <person name="Banfield J.F."/>
        </authorList>
    </citation>
    <scope>NUCLEOTIDE SEQUENCE [LARGE SCALE GENOMIC DNA]</scope>
    <source>
        <strain evidence="2">S2_018_000_R2_104</strain>
    </source>
</reference>
<proteinExistence type="predicted"/>
<keyword evidence="1" id="KW-0732">Signal</keyword>
<dbReference type="AlphaFoldDB" id="A0A2W5BZD5"/>
<feature type="chain" id="PRO_5016082977" evidence="1">
    <location>
        <begin position="30"/>
        <end position="449"/>
    </location>
</feature>
<dbReference type="Proteomes" id="UP000249557">
    <property type="component" value="Unassembled WGS sequence"/>
</dbReference>